<dbReference type="InterPro" id="IPR050204">
    <property type="entry name" value="AraC_XylS_family_regulators"/>
</dbReference>
<gene>
    <name evidence="6" type="ORF">MUN46_008920</name>
</gene>
<dbReference type="InterPro" id="IPR003313">
    <property type="entry name" value="AraC-bd"/>
</dbReference>
<evidence type="ECO:0000259" key="5">
    <source>
        <dbReference type="PROSITE" id="PS01124"/>
    </source>
</evidence>
<evidence type="ECO:0000256" key="4">
    <source>
        <dbReference type="ARBA" id="ARBA00023163"/>
    </source>
</evidence>
<protein>
    <submittedName>
        <fullName evidence="6">AraC family transcriptional regulator</fullName>
    </submittedName>
</protein>
<dbReference type="PROSITE" id="PS01124">
    <property type="entry name" value="HTH_ARAC_FAMILY_2"/>
    <property type="match status" value="1"/>
</dbReference>
<dbReference type="Pfam" id="PF02311">
    <property type="entry name" value="AraC_binding"/>
    <property type="match status" value="1"/>
</dbReference>
<dbReference type="InterPro" id="IPR018062">
    <property type="entry name" value="HTH_AraC-typ_CS"/>
</dbReference>
<dbReference type="RefSeq" id="WP_243376349.1">
    <property type="nucleotide sequence ID" value="NZ_JAKZJU020000001.1"/>
</dbReference>
<evidence type="ECO:0000256" key="2">
    <source>
        <dbReference type="ARBA" id="ARBA00023125"/>
    </source>
</evidence>
<accession>A0ABT7INU9</accession>
<comment type="caution">
    <text evidence="6">The sequence shown here is derived from an EMBL/GenBank/DDBJ whole genome shotgun (WGS) entry which is preliminary data.</text>
</comment>
<dbReference type="InterPro" id="IPR014710">
    <property type="entry name" value="RmlC-like_jellyroll"/>
</dbReference>
<dbReference type="EMBL" id="JAKZJU020000001">
    <property type="protein sequence ID" value="MDL2060053.1"/>
    <property type="molecule type" value="Genomic_DNA"/>
</dbReference>
<proteinExistence type="predicted"/>
<organism evidence="6 7">
    <name type="scientific">Mesosutterella faecium</name>
    <dbReference type="NCBI Taxonomy" id="2925194"/>
    <lineage>
        <taxon>Bacteria</taxon>
        <taxon>Pseudomonadati</taxon>
        <taxon>Pseudomonadota</taxon>
        <taxon>Betaproteobacteria</taxon>
        <taxon>Burkholderiales</taxon>
        <taxon>Sutterellaceae</taxon>
        <taxon>Mesosutterella</taxon>
    </lineage>
</organism>
<dbReference type="Pfam" id="PF12833">
    <property type="entry name" value="HTH_18"/>
    <property type="match status" value="1"/>
</dbReference>
<dbReference type="Gene3D" id="1.10.10.60">
    <property type="entry name" value="Homeodomain-like"/>
    <property type="match status" value="2"/>
</dbReference>
<dbReference type="PROSITE" id="PS00041">
    <property type="entry name" value="HTH_ARAC_FAMILY_1"/>
    <property type="match status" value="1"/>
</dbReference>
<reference evidence="6" key="1">
    <citation type="submission" date="2023-03" db="EMBL/GenBank/DDBJ databases">
        <title>Mesosutterella sp. nov. isolated from porcine feces.</title>
        <authorList>
            <person name="Yu S."/>
        </authorList>
    </citation>
    <scope>NUCLEOTIDE SEQUENCE</scope>
    <source>
        <strain evidence="6">AGMB02718</strain>
    </source>
</reference>
<name>A0ABT7INU9_9BURK</name>
<evidence type="ECO:0000313" key="6">
    <source>
        <dbReference type="EMBL" id="MDL2060053.1"/>
    </source>
</evidence>
<dbReference type="SUPFAM" id="SSF51182">
    <property type="entry name" value="RmlC-like cupins"/>
    <property type="match status" value="1"/>
</dbReference>
<dbReference type="InterPro" id="IPR020449">
    <property type="entry name" value="Tscrpt_reg_AraC-type_HTH"/>
</dbReference>
<dbReference type="CDD" id="cd02208">
    <property type="entry name" value="cupin_RmlC-like"/>
    <property type="match status" value="1"/>
</dbReference>
<sequence>MKKSRPVDPMSLAAAFPPRVESGRETTEHGGADFPLALYRREPAALPFGRTGWHWHEELQVCVVEEGCVLFRVGEEELEAGKGSLLFINSRIPHTARPKLPEGSTGPARYLCVDFKPRLLAGLPSSLIGKRYVSPFEGERGPESALLPRAQAAAELSRAADAKERKQAGWELRALGALLLLWAELLPELSRRARAGGKRAASSARASRCAAAMIDFIEAHAGEPLKLSAVARAANLSESEARRVFTRTTGESPMAYLRRRRLERAAALLEQPGLSVEEAAAACGFSSASYFVRAFRKEKGLPPLRWRRAGREP</sequence>
<keyword evidence="2" id="KW-0238">DNA-binding</keyword>
<keyword evidence="3" id="KW-0010">Activator</keyword>
<dbReference type="Gene3D" id="2.60.120.10">
    <property type="entry name" value="Jelly Rolls"/>
    <property type="match status" value="1"/>
</dbReference>
<dbReference type="SUPFAM" id="SSF46689">
    <property type="entry name" value="Homeodomain-like"/>
    <property type="match status" value="2"/>
</dbReference>
<dbReference type="PRINTS" id="PR00032">
    <property type="entry name" value="HTHARAC"/>
</dbReference>
<dbReference type="SMART" id="SM00342">
    <property type="entry name" value="HTH_ARAC"/>
    <property type="match status" value="1"/>
</dbReference>
<dbReference type="Proteomes" id="UP001165481">
    <property type="component" value="Unassembled WGS sequence"/>
</dbReference>
<dbReference type="PANTHER" id="PTHR46796">
    <property type="entry name" value="HTH-TYPE TRANSCRIPTIONAL ACTIVATOR RHAS-RELATED"/>
    <property type="match status" value="1"/>
</dbReference>
<evidence type="ECO:0000256" key="3">
    <source>
        <dbReference type="ARBA" id="ARBA00023159"/>
    </source>
</evidence>
<evidence type="ECO:0000313" key="7">
    <source>
        <dbReference type="Proteomes" id="UP001165481"/>
    </source>
</evidence>
<evidence type="ECO:0000256" key="1">
    <source>
        <dbReference type="ARBA" id="ARBA00023015"/>
    </source>
</evidence>
<dbReference type="InterPro" id="IPR009057">
    <property type="entry name" value="Homeodomain-like_sf"/>
</dbReference>
<keyword evidence="7" id="KW-1185">Reference proteome</keyword>
<dbReference type="InterPro" id="IPR018060">
    <property type="entry name" value="HTH_AraC"/>
</dbReference>
<dbReference type="InterPro" id="IPR011051">
    <property type="entry name" value="RmlC_Cupin_sf"/>
</dbReference>
<keyword evidence="1" id="KW-0805">Transcription regulation</keyword>
<feature type="domain" description="HTH araC/xylS-type" evidence="5">
    <location>
        <begin position="211"/>
        <end position="309"/>
    </location>
</feature>
<keyword evidence="4" id="KW-0804">Transcription</keyword>